<dbReference type="GO" id="GO:0004326">
    <property type="term" value="F:tetrahydrofolylpolyglutamate synthase activity"/>
    <property type="evidence" value="ECO:0007669"/>
    <property type="project" value="InterPro"/>
</dbReference>
<dbReference type="AlphaFoldDB" id="A0AAQ4EXD1"/>
<evidence type="ECO:0000256" key="1">
    <source>
        <dbReference type="ARBA" id="ARBA00008276"/>
    </source>
</evidence>
<keyword evidence="2" id="KW-0436">Ligase</keyword>
<reference evidence="5 6" key="1">
    <citation type="journal article" date="2023" name="Arcadia Sci">
        <title>De novo assembly of a long-read Amblyomma americanum tick genome.</title>
        <authorList>
            <person name="Chou S."/>
            <person name="Poskanzer K.E."/>
            <person name="Rollins M."/>
            <person name="Thuy-Boun P.S."/>
        </authorList>
    </citation>
    <scope>NUCLEOTIDE SEQUENCE [LARGE SCALE GENOMIC DNA]</scope>
    <source>
        <strain evidence="5">F_SG_1</strain>
        <tissue evidence="5">Salivary glands</tissue>
    </source>
</reference>
<dbReference type="GO" id="GO:0005524">
    <property type="term" value="F:ATP binding"/>
    <property type="evidence" value="ECO:0007669"/>
    <property type="project" value="UniProtKB-KW"/>
</dbReference>
<dbReference type="Gene3D" id="3.40.1190.10">
    <property type="entry name" value="Mur-like, catalytic domain"/>
    <property type="match status" value="1"/>
</dbReference>
<name>A0AAQ4EXD1_AMBAM</name>
<keyword evidence="3" id="KW-0547">Nucleotide-binding</keyword>
<accession>A0AAQ4EXD1</accession>
<gene>
    <name evidence="5" type="ORF">V5799_019545</name>
</gene>
<dbReference type="Proteomes" id="UP001321473">
    <property type="component" value="Unassembled WGS sequence"/>
</dbReference>
<evidence type="ECO:0008006" key="7">
    <source>
        <dbReference type="Google" id="ProtNLM"/>
    </source>
</evidence>
<comment type="caution">
    <text evidence="5">The sequence shown here is derived from an EMBL/GenBank/DDBJ whole genome shotgun (WGS) entry which is preliminary data.</text>
</comment>
<dbReference type="InterPro" id="IPR001645">
    <property type="entry name" value="Folylpolyglutamate_synth"/>
</dbReference>
<organism evidence="5 6">
    <name type="scientific">Amblyomma americanum</name>
    <name type="common">Lone star tick</name>
    <dbReference type="NCBI Taxonomy" id="6943"/>
    <lineage>
        <taxon>Eukaryota</taxon>
        <taxon>Metazoa</taxon>
        <taxon>Ecdysozoa</taxon>
        <taxon>Arthropoda</taxon>
        <taxon>Chelicerata</taxon>
        <taxon>Arachnida</taxon>
        <taxon>Acari</taxon>
        <taxon>Parasitiformes</taxon>
        <taxon>Ixodida</taxon>
        <taxon>Ixodoidea</taxon>
        <taxon>Ixodidae</taxon>
        <taxon>Amblyomminae</taxon>
        <taxon>Amblyomma</taxon>
    </lineage>
</organism>
<proteinExistence type="inferred from homology"/>
<comment type="similarity">
    <text evidence="1">Belongs to the folylpolyglutamate synthase family.</text>
</comment>
<dbReference type="SUPFAM" id="SSF53623">
    <property type="entry name" value="MurD-like peptide ligases, catalytic domain"/>
    <property type="match status" value="1"/>
</dbReference>
<evidence type="ECO:0000256" key="4">
    <source>
        <dbReference type="ARBA" id="ARBA00022840"/>
    </source>
</evidence>
<dbReference type="GO" id="GO:0005739">
    <property type="term" value="C:mitochondrion"/>
    <property type="evidence" value="ECO:0007669"/>
    <property type="project" value="TreeGrafter"/>
</dbReference>
<dbReference type="EMBL" id="JARKHS020010150">
    <property type="protein sequence ID" value="KAK8779113.1"/>
    <property type="molecule type" value="Genomic_DNA"/>
</dbReference>
<feature type="non-terminal residue" evidence="5">
    <location>
        <position position="120"/>
    </location>
</feature>
<dbReference type="GO" id="GO:0005829">
    <property type="term" value="C:cytosol"/>
    <property type="evidence" value="ECO:0007669"/>
    <property type="project" value="TreeGrafter"/>
</dbReference>
<evidence type="ECO:0000313" key="6">
    <source>
        <dbReference type="Proteomes" id="UP001321473"/>
    </source>
</evidence>
<protein>
    <recommendedName>
        <fullName evidence="7">Folylpoly-gamma-glutamate synthetase</fullName>
    </recommendedName>
</protein>
<dbReference type="InterPro" id="IPR036565">
    <property type="entry name" value="Mur-like_cat_sf"/>
</dbReference>
<sequence length="120" mass="13450">MRNLLWRLKMVKPTQVRTVGDIPTKPMPTVSSKRCYEDAVYALNNLQSNEATLKKSMQHPSTAFLRSRRMPEHLQAIGLQISDIDALKIIHVAGTKGKGSTCAFAESILRHHGFKTGLYT</sequence>
<dbReference type="PANTHER" id="PTHR11136:SF5">
    <property type="entry name" value="FOLYLPOLYGLUTAMATE SYNTHASE, MITOCHONDRIAL"/>
    <property type="match status" value="1"/>
</dbReference>
<evidence type="ECO:0000313" key="5">
    <source>
        <dbReference type="EMBL" id="KAK8779113.1"/>
    </source>
</evidence>
<evidence type="ECO:0000256" key="2">
    <source>
        <dbReference type="ARBA" id="ARBA00022598"/>
    </source>
</evidence>
<dbReference type="PANTHER" id="PTHR11136">
    <property type="entry name" value="FOLYLPOLYGLUTAMATE SYNTHASE-RELATED"/>
    <property type="match status" value="1"/>
</dbReference>
<keyword evidence="6" id="KW-1185">Reference proteome</keyword>
<keyword evidence="4" id="KW-0067">ATP-binding</keyword>
<evidence type="ECO:0000256" key="3">
    <source>
        <dbReference type="ARBA" id="ARBA00022741"/>
    </source>
</evidence>